<dbReference type="GO" id="GO:0000160">
    <property type="term" value="P:phosphorelay signal transduction system"/>
    <property type="evidence" value="ECO:0007669"/>
    <property type="project" value="InterPro"/>
</dbReference>
<dbReference type="InterPro" id="IPR011009">
    <property type="entry name" value="Kinase-like_dom_sf"/>
</dbReference>
<dbReference type="RefSeq" id="WP_126780410.1">
    <property type="nucleotide sequence ID" value="NZ_PIQC01000003.1"/>
</dbReference>
<dbReference type="InterPro" id="IPR001789">
    <property type="entry name" value="Sig_transdc_resp-reg_receiver"/>
</dbReference>
<dbReference type="AlphaFoldDB" id="A0A432Z1B6"/>
<dbReference type="SUPFAM" id="SSF56112">
    <property type="entry name" value="Protein kinase-like (PK-like)"/>
    <property type="match status" value="1"/>
</dbReference>
<evidence type="ECO:0000259" key="2">
    <source>
        <dbReference type="PROSITE" id="PS50110"/>
    </source>
</evidence>
<dbReference type="Gene3D" id="3.40.50.2300">
    <property type="match status" value="1"/>
</dbReference>
<dbReference type="Gene3D" id="3.90.1200.10">
    <property type="match status" value="1"/>
</dbReference>
<keyword evidence="4" id="KW-1185">Reference proteome</keyword>
<dbReference type="EMBL" id="PIQC01000003">
    <property type="protein sequence ID" value="RUO71639.1"/>
    <property type="molecule type" value="Genomic_DNA"/>
</dbReference>
<gene>
    <name evidence="3" type="ORF">CWI78_03750</name>
</gene>
<dbReference type="InterPro" id="IPR011006">
    <property type="entry name" value="CheY-like_superfamily"/>
</dbReference>
<dbReference type="OrthoDB" id="9797603at2"/>
<protein>
    <submittedName>
        <fullName evidence="3">Response regulator</fullName>
    </submittedName>
</protein>
<evidence type="ECO:0000313" key="4">
    <source>
        <dbReference type="Proteomes" id="UP000288058"/>
    </source>
</evidence>
<accession>A0A432Z1B6</accession>
<organism evidence="3 4">
    <name type="scientific">Idiomarina ramblicola</name>
    <dbReference type="NCBI Taxonomy" id="263724"/>
    <lineage>
        <taxon>Bacteria</taxon>
        <taxon>Pseudomonadati</taxon>
        <taxon>Pseudomonadota</taxon>
        <taxon>Gammaproteobacteria</taxon>
        <taxon>Alteromonadales</taxon>
        <taxon>Idiomarinaceae</taxon>
        <taxon>Idiomarina</taxon>
    </lineage>
</organism>
<proteinExistence type="predicted"/>
<keyword evidence="1" id="KW-0597">Phosphoprotein</keyword>
<dbReference type="Pfam" id="PF01636">
    <property type="entry name" value="APH"/>
    <property type="match status" value="1"/>
</dbReference>
<dbReference type="SUPFAM" id="SSF52172">
    <property type="entry name" value="CheY-like"/>
    <property type="match status" value="1"/>
</dbReference>
<dbReference type="Proteomes" id="UP000288058">
    <property type="component" value="Unassembled WGS sequence"/>
</dbReference>
<reference evidence="4" key="1">
    <citation type="journal article" date="2018" name="Front. Microbiol.">
        <title>Genome-Based Analysis Reveals the Taxonomy and Diversity of the Family Idiomarinaceae.</title>
        <authorList>
            <person name="Liu Y."/>
            <person name="Lai Q."/>
            <person name="Shao Z."/>
        </authorList>
    </citation>
    <scope>NUCLEOTIDE SEQUENCE [LARGE SCALE GENOMIC DNA]</scope>
    <source>
        <strain evidence="4">R22</strain>
    </source>
</reference>
<comment type="caution">
    <text evidence="3">The sequence shown here is derived from an EMBL/GenBank/DDBJ whole genome shotgun (WGS) entry which is preliminary data.</text>
</comment>
<dbReference type="InterPro" id="IPR002575">
    <property type="entry name" value="Aminoglycoside_PTrfase"/>
</dbReference>
<name>A0A432Z1B6_9GAMM</name>
<dbReference type="CDD" id="cd00156">
    <property type="entry name" value="REC"/>
    <property type="match status" value="1"/>
</dbReference>
<sequence length="479" mass="54382">MSNRIFKVLVIEDENEVFEHVEGQFRDRCERVEIEHASSRDEAINILKDESSFFDYITLDLKIPVSRTSPVKEPNHGLAVLGEIVRHSPGTPVLILTGTSTVEMIQGFLQQSRQADVWGTGREMGNLGHLTKSKLIELGGIIEQVYTDFSSLINIELSTDGLELPVQDDRLLRIFVNKHHGCLGNVSKIGGGLSNARVYALTIKNDAGVVVHNAVCKCGPRNDIQEDVSNYRSFINRLLPEATPRLLGSQDFGAGSTSGVLYGLAEKFNDSFFSIAYKNELNDSIKQSIRNMLRKWHDNHTQERKEIRQIRQYLLNDETAERLIREFDIKYANEFEKESVHYKESCIHGDFHGENILIDNKNNAATLIDYGDVKVGPMLLDPITLECSFLFHPSSTKTLNWSDVDPENRWTDIESYCAECPVLDSVKFCREWMHQLKIGNREVAACLYSYSLRQLKYPNTNKKIALSLIKAAFKVFEDS</sequence>
<evidence type="ECO:0000313" key="3">
    <source>
        <dbReference type="EMBL" id="RUO71639.1"/>
    </source>
</evidence>
<feature type="domain" description="Response regulatory" evidence="2">
    <location>
        <begin position="7"/>
        <end position="147"/>
    </location>
</feature>
<dbReference type="Pfam" id="PF00072">
    <property type="entry name" value="Response_reg"/>
    <property type="match status" value="1"/>
</dbReference>
<dbReference type="PROSITE" id="PS50110">
    <property type="entry name" value="RESPONSE_REGULATORY"/>
    <property type="match status" value="1"/>
</dbReference>
<evidence type="ECO:0000256" key="1">
    <source>
        <dbReference type="PROSITE-ProRule" id="PRU00169"/>
    </source>
</evidence>
<feature type="modified residue" description="4-aspartylphosphate" evidence="1">
    <location>
        <position position="60"/>
    </location>
</feature>